<accession>A0A3S4ZQP5</accession>
<dbReference type="Gene3D" id="2.30.30.40">
    <property type="entry name" value="SH3 Domains"/>
    <property type="match status" value="1"/>
</dbReference>
<dbReference type="Pfam" id="PF08239">
    <property type="entry name" value="SH3_3"/>
    <property type="match status" value="1"/>
</dbReference>
<dbReference type="SUPFAM" id="SSF55383">
    <property type="entry name" value="Copper amine oxidase, domain N"/>
    <property type="match status" value="1"/>
</dbReference>
<dbReference type="EC" id="3.2.-.-" evidence="3"/>
<dbReference type="SUPFAM" id="SSF51445">
    <property type="entry name" value="(Trans)glycosidases"/>
    <property type="match status" value="1"/>
</dbReference>
<dbReference type="InterPro" id="IPR011583">
    <property type="entry name" value="Chitinase_II/V-like_cat"/>
</dbReference>
<keyword evidence="3" id="KW-0378">Hydrolase</keyword>
<dbReference type="PROSITE" id="PS51910">
    <property type="entry name" value="GH18_2"/>
    <property type="match status" value="1"/>
</dbReference>
<sequence length="555" mass="62902">MKKLLLLLFILAGILFGGFWILNKTGGNNEYSKIYESYQVVYEDELLPKEDGIRKDGQYYLSLDAIKSYFDASVRYDESAKTVIFENHVGKKVIPLGKKEALINDAKIGLRDSAFEQDGKVYLPIEAFLYDYSVTVSYNKDKNVLLIDDRNVRHAAGKLSGDGVNMREEPSTDSPIVATLKSDAVLKVYGKDGDWFRVREADGYLGWIRDDNLEAETIDGEYIVKDSRAAQSKIPKPINITYDYTYGPVKEEAIGAIQPIEGLNVVIPTWFSVVNADGEIKDRGDIRYTDAYSKLGIDVWGYVDNSFDPELTHAFLQNTAAMEKAADTLIASAKSYGMKGINVDFENTKVEDRDGITEFTKMLAERCREENLVISVCVTPQISKSVEDEPYDRKALAEICDYVILMAYDQHWGSSDKAGSVAEYGWVEGNINLSLRDIPQEKFILSVPFYTRLWQENEGKTNSSAVGMQTTQNYITSHNLMPAWDDKAKQFMIEQNVGGKTEKIWVEDAESIRWKTSLMRKYNLAGVSSWRLGFETPDVWTTMANEFGKYQYSYR</sequence>
<keyword evidence="3" id="KW-0326">Glycosidase</keyword>
<evidence type="ECO:0000313" key="4">
    <source>
        <dbReference type="Proteomes" id="UP000269544"/>
    </source>
</evidence>
<dbReference type="Gene3D" id="3.10.50.10">
    <property type="match status" value="1"/>
</dbReference>
<dbReference type="RefSeq" id="WP_126465464.1">
    <property type="nucleotide sequence ID" value="NZ_LR134523.1"/>
</dbReference>
<dbReference type="InterPro" id="IPR012854">
    <property type="entry name" value="Cu_amine_oxidase-like_N"/>
</dbReference>
<dbReference type="InterPro" id="IPR017853">
    <property type="entry name" value="GH"/>
</dbReference>
<reference evidence="3 4" key="1">
    <citation type="submission" date="2018-12" db="EMBL/GenBank/DDBJ databases">
        <authorList>
            <consortium name="Pathogen Informatics"/>
        </authorList>
    </citation>
    <scope>NUCLEOTIDE SEQUENCE [LARGE SCALE GENOMIC DNA]</scope>
    <source>
        <strain evidence="3 4">NCTC13079</strain>
    </source>
</reference>
<dbReference type="EMBL" id="LR134523">
    <property type="protein sequence ID" value="VEJ35702.1"/>
    <property type="molecule type" value="Genomic_DNA"/>
</dbReference>
<dbReference type="PROSITE" id="PS51781">
    <property type="entry name" value="SH3B"/>
    <property type="match status" value="1"/>
</dbReference>
<dbReference type="GO" id="GO:0008061">
    <property type="term" value="F:chitin binding"/>
    <property type="evidence" value="ECO:0007669"/>
    <property type="project" value="InterPro"/>
</dbReference>
<name>A0A3S4ZQP5_9FIRM</name>
<organism evidence="3 4">
    <name type="scientific">Aedoeadaptatus ivorii</name>
    <dbReference type="NCBI Taxonomy" id="54006"/>
    <lineage>
        <taxon>Bacteria</taxon>
        <taxon>Bacillati</taxon>
        <taxon>Bacillota</taxon>
        <taxon>Tissierellia</taxon>
        <taxon>Tissierellales</taxon>
        <taxon>Peptoniphilaceae</taxon>
        <taxon>Aedoeadaptatus</taxon>
    </lineage>
</organism>
<evidence type="ECO:0000313" key="3">
    <source>
        <dbReference type="EMBL" id="VEJ35702.1"/>
    </source>
</evidence>
<dbReference type="AlphaFoldDB" id="A0A3S4ZQP5"/>
<keyword evidence="4" id="KW-1185">Reference proteome</keyword>
<dbReference type="Pfam" id="PF07833">
    <property type="entry name" value="Cu_amine_oxidN1"/>
    <property type="match status" value="1"/>
</dbReference>
<evidence type="ECO:0000259" key="1">
    <source>
        <dbReference type="PROSITE" id="PS51781"/>
    </source>
</evidence>
<dbReference type="OrthoDB" id="9775889at2"/>
<dbReference type="InterPro" id="IPR029070">
    <property type="entry name" value="Chitinase_insertion_sf"/>
</dbReference>
<feature type="domain" description="SH3b" evidence="1">
    <location>
        <begin position="154"/>
        <end position="217"/>
    </location>
</feature>
<protein>
    <submittedName>
        <fullName evidence="3">Sporulation-specific glycosylase ydhD</fullName>
        <ecNumber evidence="3">3.2.-.-</ecNumber>
    </submittedName>
</protein>
<dbReference type="InterPro" id="IPR001223">
    <property type="entry name" value="Glyco_hydro18_cat"/>
</dbReference>
<dbReference type="GO" id="GO:0005975">
    <property type="term" value="P:carbohydrate metabolic process"/>
    <property type="evidence" value="ECO:0007669"/>
    <property type="project" value="InterPro"/>
</dbReference>
<dbReference type="Gene3D" id="3.20.20.80">
    <property type="entry name" value="Glycosidases"/>
    <property type="match status" value="1"/>
</dbReference>
<dbReference type="PANTHER" id="PTHR46066:SF2">
    <property type="entry name" value="CHITINASE DOMAIN-CONTAINING PROTEIN 1"/>
    <property type="match status" value="1"/>
</dbReference>
<dbReference type="InterPro" id="IPR003646">
    <property type="entry name" value="SH3-like_bac-type"/>
</dbReference>
<dbReference type="InterPro" id="IPR036582">
    <property type="entry name" value="Mao_N_sf"/>
</dbReference>
<dbReference type="SMART" id="SM00636">
    <property type="entry name" value="Glyco_18"/>
    <property type="match status" value="1"/>
</dbReference>
<dbReference type="PANTHER" id="PTHR46066">
    <property type="entry name" value="CHITINASE DOMAIN-CONTAINING PROTEIN 1 FAMILY MEMBER"/>
    <property type="match status" value="1"/>
</dbReference>
<dbReference type="Proteomes" id="UP000269544">
    <property type="component" value="Chromosome"/>
</dbReference>
<proteinExistence type="predicted"/>
<gene>
    <name evidence="3" type="primary">ydhD</name>
    <name evidence="3" type="ORF">NCTC13079_00865</name>
</gene>
<dbReference type="GO" id="GO:0016798">
    <property type="term" value="F:hydrolase activity, acting on glycosyl bonds"/>
    <property type="evidence" value="ECO:0007669"/>
    <property type="project" value="UniProtKB-KW"/>
</dbReference>
<dbReference type="Pfam" id="PF00704">
    <property type="entry name" value="Glyco_hydro_18"/>
    <property type="match status" value="1"/>
</dbReference>
<dbReference type="SMART" id="SM00287">
    <property type="entry name" value="SH3b"/>
    <property type="match status" value="1"/>
</dbReference>
<evidence type="ECO:0000259" key="2">
    <source>
        <dbReference type="PROSITE" id="PS51910"/>
    </source>
</evidence>
<feature type="domain" description="GH18" evidence="2">
    <location>
        <begin position="238"/>
        <end position="550"/>
    </location>
</feature>
<dbReference type="Gene3D" id="3.30.457.10">
    <property type="entry name" value="Copper amine oxidase-like, N-terminal domain"/>
    <property type="match status" value="1"/>
</dbReference>
<dbReference type="KEGG" id="piv:NCTC13079_00865"/>